<reference evidence="1 2" key="1">
    <citation type="submission" date="2016-06" db="EMBL/GenBank/DDBJ databases">
        <title>Comparative genomics of the ectomycorrhizal sister species Rhizopogon vinicolor and Rhizopogon vesiculosus (Basidiomycota: Boletales) reveals a divergence of the mating type B locus.</title>
        <authorList>
            <consortium name="DOE Joint Genome Institute"/>
            <person name="Mujic A.B."/>
            <person name="Kuo A."/>
            <person name="Tritt A."/>
            <person name="Lipzen A."/>
            <person name="Chen C."/>
            <person name="Johnson J."/>
            <person name="Sharma A."/>
            <person name="Barry K."/>
            <person name="Grigoriev I.V."/>
            <person name="Spatafora J.W."/>
        </authorList>
    </citation>
    <scope>NUCLEOTIDE SEQUENCE [LARGE SCALE GENOMIC DNA]</scope>
    <source>
        <strain evidence="1 2">AM-OR11-026</strain>
    </source>
</reference>
<name>A0A1B7MU65_9AGAM</name>
<accession>A0A1B7MU65</accession>
<evidence type="ECO:0000313" key="1">
    <source>
        <dbReference type="EMBL" id="OAX36097.1"/>
    </source>
</evidence>
<keyword evidence="2" id="KW-1185">Reference proteome</keyword>
<dbReference type="AlphaFoldDB" id="A0A1B7MU65"/>
<dbReference type="Proteomes" id="UP000092154">
    <property type="component" value="Unassembled WGS sequence"/>
</dbReference>
<dbReference type="EMBL" id="KV448442">
    <property type="protein sequence ID" value="OAX36097.1"/>
    <property type="molecule type" value="Genomic_DNA"/>
</dbReference>
<organism evidence="1 2">
    <name type="scientific">Rhizopogon vinicolor AM-OR11-026</name>
    <dbReference type="NCBI Taxonomy" id="1314800"/>
    <lineage>
        <taxon>Eukaryota</taxon>
        <taxon>Fungi</taxon>
        <taxon>Dikarya</taxon>
        <taxon>Basidiomycota</taxon>
        <taxon>Agaricomycotina</taxon>
        <taxon>Agaricomycetes</taxon>
        <taxon>Agaricomycetidae</taxon>
        <taxon>Boletales</taxon>
        <taxon>Suillineae</taxon>
        <taxon>Rhizopogonaceae</taxon>
        <taxon>Rhizopogon</taxon>
    </lineage>
</organism>
<gene>
    <name evidence="1" type="ORF">K503DRAFT_867810</name>
</gene>
<evidence type="ECO:0000313" key="2">
    <source>
        <dbReference type="Proteomes" id="UP000092154"/>
    </source>
</evidence>
<proteinExistence type="predicted"/>
<dbReference type="InParanoid" id="A0A1B7MU65"/>
<protein>
    <submittedName>
        <fullName evidence="1">Uncharacterized protein</fullName>
    </submittedName>
</protein>
<sequence>MTSLTTFLNCAAEFLTSRPAGVGVGDENTYCSRLDFQAFSDEHADLSSSQRPNPLESVVLASANNFPDVPPGAASDSNYALSALTPQTFYQQPSPMVVQASLKKVQFPTRSPPRTTPFILILNPLNTSISTLAVEVSPPCVLATGAQRATTGTVYTAAAGRESPGGIFSL</sequence>